<comment type="caution">
    <text evidence="13">The sequence shown here is derived from an EMBL/GenBank/DDBJ whole genome shotgun (WGS) entry which is preliminary data.</text>
</comment>
<dbReference type="PANTHER" id="PTHR42985">
    <property type="entry name" value="SODIUM-COUPLED MONOCARBOXYLATE TRANSPORTER"/>
    <property type="match status" value="1"/>
</dbReference>
<name>A0ABD2C2M4_VESMC</name>
<evidence type="ECO:0000256" key="5">
    <source>
        <dbReference type="ARBA" id="ARBA00022692"/>
    </source>
</evidence>
<keyword evidence="9 12" id="KW-0472">Membrane</keyword>
<evidence type="ECO:0000256" key="11">
    <source>
        <dbReference type="RuleBase" id="RU362091"/>
    </source>
</evidence>
<feature type="transmembrane region" description="Helical" evidence="12">
    <location>
        <begin position="370"/>
        <end position="394"/>
    </location>
</feature>
<keyword evidence="4" id="KW-1003">Cell membrane</keyword>
<evidence type="ECO:0000256" key="6">
    <source>
        <dbReference type="ARBA" id="ARBA00022989"/>
    </source>
</evidence>
<comment type="similarity">
    <text evidence="2 11">Belongs to the sodium:solute symporter (SSF) (TC 2.A.21) family.</text>
</comment>
<dbReference type="GO" id="GO:0005886">
    <property type="term" value="C:plasma membrane"/>
    <property type="evidence" value="ECO:0007669"/>
    <property type="project" value="UniProtKB-SubCell"/>
</dbReference>
<feature type="transmembrane region" description="Helical" evidence="12">
    <location>
        <begin position="37"/>
        <end position="56"/>
    </location>
</feature>
<feature type="transmembrane region" description="Helical" evidence="12">
    <location>
        <begin position="414"/>
        <end position="434"/>
    </location>
</feature>
<evidence type="ECO:0000256" key="10">
    <source>
        <dbReference type="ARBA" id="ARBA00023201"/>
    </source>
</evidence>
<feature type="transmembrane region" description="Helical" evidence="12">
    <location>
        <begin position="272"/>
        <end position="289"/>
    </location>
</feature>
<keyword evidence="6 12" id="KW-1133">Transmembrane helix</keyword>
<evidence type="ECO:0000256" key="9">
    <source>
        <dbReference type="ARBA" id="ARBA00023136"/>
    </source>
</evidence>
<evidence type="ECO:0000256" key="7">
    <source>
        <dbReference type="ARBA" id="ARBA00023053"/>
    </source>
</evidence>
<dbReference type="GO" id="GO:0006814">
    <property type="term" value="P:sodium ion transport"/>
    <property type="evidence" value="ECO:0007669"/>
    <property type="project" value="UniProtKB-KW"/>
</dbReference>
<dbReference type="EMBL" id="JAYRBN010000061">
    <property type="protein sequence ID" value="KAL2739299.1"/>
    <property type="molecule type" value="Genomic_DNA"/>
</dbReference>
<dbReference type="Proteomes" id="UP001607303">
    <property type="component" value="Unassembled WGS sequence"/>
</dbReference>
<sequence>MASEDKDSDDLLTNWAPEMPTVQEINKSMQNFAIPDYTVFVLMLLVSAFVGIYFGFIKKISGEDEYLVGGRNMKTFPISSSLIASFISGISLLGIPTEVYVYGTTYLFISFGLIITGFIMSKVFLPVFHDLRITSTYEYLERRFDKKIRLLGSFLFSISMIVYLPIVIYVPALAFNQVTGINVHIITPFVCIVCIFYTCMIMFKLCCLQGGLRAVVWADFIQALVMFGSMLLIAIKGTLDIGGLSVVLRRNRDSDRLEFPAFDWSPMTRHTVWSLVIGGFVHWLQCLAISQNTIQLYLALPTLHLARRALWYFIIGVSLIMGTCGYAGMLIYAWYYECDPLTTKLAGTKDQLLPLLVMNVLGDYPGLPGLFVAGVFSAALSSLSTGLNSMAAVVLEDFIKPFRKTGFTPRVADIFMKLTVIIVGAICVALAFVVEKTGLHVLQLSVSLNSITNGPSLGIFTMGVLLPWVNAKGALIGGLAGCGFMGWISLTAQTAIASGKMKFDEKPVTTEGCMYSFPQVENLLLFIPSETILNEEDGNSFPELWALYRISYLWYTVIGTLVTLSIGLIVSIISSEDIDKLDPMLLAPFIRKFLRSNKNLQQVQIARTDLKVDKQVEIEDDKIVAMSST</sequence>
<dbReference type="Gene3D" id="1.20.1730.10">
    <property type="entry name" value="Sodium/glucose cotransporter"/>
    <property type="match status" value="1"/>
</dbReference>
<feature type="transmembrane region" description="Helical" evidence="12">
    <location>
        <begin position="107"/>
        <end position="129"/>
    </location>
</feature>
<feature type="transmembrane region" description="Helical" evidence="12">
    <location>
        <begin position="150"/>
        <end position="175"/>
    </location>
</feature>
<dbReference type="PROSITE" id="PS50283">
    <property type="entry name" value="NA_SOLUT_SYMP_3"/>
    <property type="match status" value="1"/>
</dbReference>
<protein>
    <submittedName>
        <fullName evidence="13">Sodium-coupled monocarboxylate transporter 1-like</fullName>
    </submittedName>
</protein>
<dbReference type="AlphaFoldDB" id="A0ABD2C2M4"/>
<keyword evidence="3" id="KW-0813">Transport</keyword>
<organism evidence="13 14">
    <name type="scientific">Vespula maculifrons</name>
    <name type="common">Eastern yellow jacket</name>
    <name type="synonym">Wasp</name>
    <dbReference type="NCBI Taxonomy" id="7453"/>
    <lineage>
        <taxon>Eukaryota</taxon>
        <taxon>Metazoa</taxon>
        <taxon>Ecdysozoa</taxon>
        <taxon>Arthropoda</taxon>
        <taxon>Hexapoda</taxon>
        <taxon>Insecta</taxon>
        <taxon>Pterygota</taxon>
        <taxon>Neoptera</taxon>
        <taxon>Endopterygota</taxon>
        <taxon>Hymenoptera</taxon>
        <taxon>Apocrita</taxon>
        <taxon>Aculeata</taxon>
        <taxon>Vespoidea</taxon>
        <taxon>Vespidae</taxon>
        <taxon>Vespinae</taxon>
        <taxon>Vespula</taxon>
    </lineage>
</organism>
<dbReference type="InterPro" id="IPR051163">
    <property type="entry name" value="Sodium:Solute_Symporter_SSF"/>
</dbReference>
<evidence type="ECO:0000313" key="13">
    <source>
        <dbReference type="EMBL" id="KAL2739299.1"/>
    </source>
</evidence>
<dbReference type="Pfam" id="PF00474">
    <property type="entry name" value="SSF"/>
    <property type="match status" value="1"/>
</dbReference>
<dbReference type="GO" id="GO:0022857">
    <property type="term" value="F:transmembrane transporter activity"/>
    <property type="evidence" value="ECO:0007669"/>
    <property type="project" value="UniProtKB-ARBA"/>
</dbReference>
<keyword evidence="14" id="KW-1185">Reference proteome</keyword>
<dbReference type="NCBIfam" id="TIGR00813">
    <property type="entry name" value="sss"/>
    <property type="match status" value="1"/>
</dbReference>
<feature type="transmembrane region" description="Helical" evidence="12">
    <location>
        <begin position="76"/>
        <end position="95"/>
    </location>
</feature>
<evidence type="ECO:0000256" key="8">
    <source>
        <dbReference type="ARBA" id="ARBA00023065"/>
    </source>
</evidence>
<evidence type="ECO:0000256" key="3">
    <source>
        <dbReference type="ARBA" id="ARBA00022448"/>
    </source>
</evidence>
<dbReference type="CDD" id="cd11492">
    <property type="entry name" value="SLC5sbd_NIS-SMVT"/>
    <property type="match status" value="1"/>
</dbReference>
<feature type="transmembrane region" description="Helical" evidence="12">
    <location>
        <begin position="473"/>
        <end position="496"/>
    </location>
</feature>
<keyword evidence="10" id="KW-0739">Sodium transport</keyword>
<feature type="transmembrane region" description="Helical" evidence="12">
    <location>
        <begin position="552"/>
        <end position="574"/>
    </location>
</feature>
<accession>A0ABD2C2M4</accession>
<proteinExistence type="inferred from homology"/>
<evidence type="ECO:0000256" key="1">
    <source>
        <dbReference type="ARBA" id="ARBA00004651"/>
    </source>
</evidence>
<feature type="transmembrane region" description="Helical" evidence="12">
    <location>
        <begin position="215"/>
        <end position="235"/>
    </location>
</feature>
<keyword evidence="7" id="KW-0915">Sodium</keyword>
<dbReference type="PANTHER" id="PTHR42985:SF5">
    <property type="entry name" value="FI02094P-RELATED"/>
    <property type="match status" value="1"/>
</dbReference>
<gene>
    <name evidence="13" type="ORF">V1477_010688</name>
</gene>
<dbReference type="InterPro" id="IPR001734">
    <property type="entry name" value="Na/solute_symporter"/>
</dbReference>
<feature type="transmembrane region" description="Helical" evidence="12">
    <location>
        <begin position="310"/>
        <end position="335"/>
    </location>
</feature>
<keyword evidence="5 12" id="KW-0812">Transmembrane</keyword>
<evidence type="ECO:0000313" key="14">
    <source>
        <dbReference type="Proteomes" id="UP001607303"/>
    </source>
</evidence>
<reference evidence="13 14" key="1">
    <citation type="journal article" date="2024" name="Ann. Entomol. Soc. Am.">
        <title>Genomic analyses of the southern and eastern yellowjacket wasps (Hymenoptera: Vespidae) reveal evolutionary signatures of social life.</title>
        <authorList>
            <person name="Catto M.A."/>
            <person name="Caine P.B."/>
            <person name="Orr S.E."/>
            <person name="Hunt B.G."/>
            <person name="Goodisman M.A.D."/>
        </authorList>
    </citation>
    <scope>NUCLEOTIDE SEQUENCE [LARGE SCALE GENOMIC DNA]</scope>
    <source>
        <strain evidence="13">232</strain>
        <tissue evidence="13">Head and thorax</tissue>
    </source>
</reference>
<dbReference type="InterPro" id="IPR038377">
    <property type="entry name" value="Na/Glc_symporter_sf"/>
</dbReference>
<keyword evidence="8" id="KW-0406">Ion transport</keyword>
<feature type="transmembrane region" description="Helical" evidence="12">
    <location>
        <begin position="181"/>
        <end position="203"/>
    </location>
</feature>
<evidence type="ECO:0000256" key="12">
    <source>
        <dbReference type="SAM" id="Phobius"/>
    </source>
</evidence>
<comment type="subcellular location">
    <subcellularLocation>
        <location evidence="1">Cell membrane</location>
        <topology evidence="1">Multi-pass membrane protein</topology>
    </subcellularLocation>
</comment>
<evidence type="ECO:0000256" key="2">
    <source>
        <dbReference type="ARBA" id="ARBA00006434"/>
    </source>
</evidence>
<feature type="transmembrane region" description="Helical" evidence="12">
    <location>
        <begin position="446"/>
        <end position="466"/>
    </location>
</feature>
<evidence type="ECO:0000256" key="4">
    <source>
        <dbReference type="ARBA" id="ARBA00022475"/>
    </source>
</evidence>